<protein>
    <submittedName>
        <fullName evidence="1">Uncharacterized protein</fullName>
    </submittedName>
</protein>
<dbReference type="Gene3D" id="3.80.10.10">
    <property type="entry name" value="Ribonuclease Inhibitor"/>
    <property type="match status" value="1"/>
</dbReference>
<dbReference type="SUPFAM" id="SSF52058">
    <property type="entry name" value="L domain-like"/>
    <property type="match status" value="1"/>
</dbReference>
<comment type="caution">
    <text evidence="1">The sequence shown here is derived from an EMBL/GenBank/DDBJ whole genome shotgun (WGS) entry which is preliminary data.</text>
</comment>
<dbReference type="EMBL" id="JARJCW010000050">
    <property type="protein sequence ID" value="KAJ7203532.1"/>
    <property type="molecule type" value="Genomic_DNA"/>
</dbReference>
<organism evidence="1 2">
    <name type="scientific">Mycena pura</name>
    <dbReference type="NCBI Taxonomy" id="153505"/>
    <lineage>
        <taxon>Eukaryota</taxon>
        <taxon>Fungi</taxon>
        <taxon>Dikarya</taxon>
        <taxon>Basidiomycota</taxon>
        <taxon>Agaricomycotina</taxon>
        <taxon>Agaricomycetes</taxon>
        <taxon>Agaricomycetidae</taxon>
        <taxon>Agaricales</taxon>
        <taxon>Marasmiineae</taxon>
        <taxon>Mycenaceae</taxon>
        <taxon>Mycena</taxon>
    </lineage>
</organism>
<name>A0AAD6Y9A7_9AGAR</name>
<gene>
    <name evidence="1" type="ORF">GGX14DRAFT_651537</name>
</gene>
<dbReference type="Proteomes" id="UP001219525">
    <property type="component" value="Unassembled WGS sequence"/>
</dbReference>
<sequence>MSALPDEIVSEILHPALEVDDTDFSDTSRVSPFANSLESTAAYLLVCKSWMRVGTPLLYSVVVLRSEAQAAALARRLSGNKDLGRVVKKLRVEGGFGLSMHVILQCTPNVTDLFLSLNIFPRDSTEGLCRGLRLISPIRLIVQNLDTRDNFGNVRSTKLARAVAKAIPNWIRLSVFEFPFDEPGCGPYITVLIHPLAKAKRLHTVVVAGSAVVYEVHAMLGECPLQKIHIKRPVSRRDLPISYNPALASILSYTVRPDAESCGELSSFALNHAFKPNPSFVPLGSASQEVQDKVWSCVLYFAMSVPERAEDPSRNDQRRRLPLLLVSKTFRRLGLPHYYVHVVLRPLVSIQFTSALSHIQTIHSRSRIIWRDFEILVKLSKTSLRECCIRVDAPRKASPDIFSDLAELQTLDWHCTASFANIPTETPVDAMPKLRNLHIRDSDQSFLAALSSMKLTSLRRFVITWNLDCNQFLRVHGTHLSEIEIALTPAEKISPGILDLCPNLVSMSLSWKASHHRRPPNMNVFQSANPAPSLTELKFLIPIEKDISPSNELSSNDLRDKWSAFFDTFLYQSVPNLHEIRVTCFVWPLTREHDISRCFWVPVAEALLALNIDLKDDEGKKWRPRLKVGGRGPA</sequence>
<proteinExistence type="predicted"/>
<dbReference type="AlphaFoldDB" id="A0AAD6Y9A7"/>
<accession>A0AAD6Y9A7</accession>
<reference evidence="1" key="1">
    <citation type="submission" date="2023-03" db="EMBL/GenBank/DDBJ databases">
        <title>Massive genome expansion in bonnet fungi (Mycena s.s.) driven by repeated elements and novel gene families across ecological guilds.</title>
        <authorList>
            <consortium name="Lawrence Berkeley National Laboratory"/>
            <person name="Harder C.B."/>
            <person name="Miyauchi S."/>
            <person name="Viragh M."/>
            <person name="Kuo A."/>
            <person name="Thoen E."/>
            <person name="Andreopoulos B."/>
            <person name="Lu D."/>
            <person name="Skrede I."/>
            <person name="Drula E."/>
            <person name="Henrissat B."/>
            <person name="Morin E."/>
            <person name="Kohler A."/>
            <person name="Barry K."/>
            <person name="LaButti K."/>
            <person name="Morin E."/>
            <person name="Salamov A."/>
            <person name="Lipzen A."/>
            <person name="Mereny Z."/>
            <person name="Hegedus B."/>
            <person name="Baldrian P."/>
            <person name="Stursova M."/>
            <person name="Weitz H."/>
            <person name="Taylor A."/>
            <person name="Grigoriev I.V."/>
            <person name="Nagy L.G."/>
            <person name="Martin F."/>
            <person name="Kauserud H."/>
        </authorList>
    </citation>
    <scope>NUCLEOTIDE SEQUENCE</scope>
    <source>
        <strain evidence="1">9144</strain>
    </source>
</reference>
<evidence type="ECO:0000313" key="2">
    <source>
        <dbReference type="Proteomes" id="UP001219525"/>
    </source>
</evidence>
<keyword evidence="2" id="KW-1185">Reference proteome</keyword>
<dbReference type="InterPro" id="IPR032675">
    <property type="entry name" value="LRR_dom_sf"/>
</dbReference>
<evidence type="ECO:0000313" key="1">
    <source>
        <dbReference type="EMBL" id="KAJ7203532.1"/>
    </source>
</evidence>